<accession>A0A1Z5HRT6</accession>
<dbReference type="OrthoDB" id="9778383at2"/>
<gene>
    <name evidence="7" type="ORF">KKC1_11950</name>
</gene>
<dbReference type="InterPro" id="IPR020845">
    <property type="entry name" value="AMP-binding_CS"/>
</dbReference>
<sequence>MRKLWEPSEERKRNANMTRFIQFINKKYGQNFNSYDQLYEWSINNIPDFWAAMWEFGQIKASRPYDRVATNLDDMLECKWFEGARLNFAENLLRYRDEHTAIIFKGEKSDTVRITYRELYDTVARLAASLREAGVETGDRVAGFMPNIPETVMAMLAATSIGAIWTSCSPDFGFNGVMDRFGQIQPKVLFTADGYFYNGKRHDSLERAARVKGEINSIEKVVVIPYTEEKPDISIIPGAVYFQNFLSPSADRDIAFEQLPFDHPVYILYSSGTTGVPKCIVHGAGGTLIQHLKELILHTDLKRDDVIFYFTTCGWMMWNWLVSSLAVGATIVLYDGSPFYPDAGALFQLAQDEKITVFGTSAKYLASVEKAGLKPGAKYDLISLKAILSTGSPLSVESFEFVYREIKKDVCLSSISGGTDIISCFALGNPIGPVYAGELQCRGLGMKVEAYDEEGNPVYNQKGELVCTAPFPSQPIGFWNDPDRKKYKSAYFEFYPGVWRHGDYIEITDTGGVIIYGRSDATLNPGGVRIGTAEIYRQVEALPEVVDSLVVGQNWENDVRVVLFVKLAEGIELTDDLIRKIKTTIRENATPRHVPAKIIQVADIPYTINGKKVELAVKKIIHNEPVLNRDALANPEALDLFKNIPELQS</sequence>
<evidence type="ECO:0000259" key="5">
    <source>
        <dbReference type="Pfam" id="PF00501"/>
    </source>
</evidence>
<keyword evidence="3" id="KW-0547">Nucleotide-binding</keyword>
<keyword evidence="2" id="KW-0436">Ligase</keyword>
<dbReference type="Gene3D" id="3.30.300.30">
    <property type="match status" value="1"/>
</dbReference>
<dbReference type="PANTHER" id="PTHR42921:SF1">
    <property type="entry name" value="ACETOACETYL-COA SYNTHETASE"/>
    <property type="match status" value="1"/>
</dbReference>
<dbReference type="AlphaFoldDB" id="A0A1Z5HRT6"/>
<dbReference type="InterPro" id="IPR045851">
    <property type="entry name" value="AMP-bd_C_sf"/>
</dbReference>
<evidence type="ECO:0000256" key="1">
    <source>
        <dbReference type="ARBA" id="ARBA00006432"/>
    </source>
</evidence>
<dbReference type="PROSITE" id="PS00455">
    <property type="entry name" value="AMP_BINDING"/>
    <property type="match status" value="1"/>
</dbReference>
<evidence type="ECO:0000256" key="4">
    <source>
        <dbReference type="ARBA" id="ARBA00022840"/>
    </source>
</evidence>
<dbReference type="Pfam" id="PF00501">
    <property type="entry name" value="AMP-binding"/>
    <property type="match status" value="1"/>
</dbReference>
<evidence type="ECO:0000259" key="6">
    <source>
        <dbReference type="Pfam" id="PF16177"/>
    </source>
</evidence>
<keyword evidence="4" id="KW-0067">ATP-binding</keyword>
<name>A0A1Z5HRT6_9FIRM</name>
<organism evidence="7 8">
    <name type="scientific">Calderihabitans maritimus</name>
    <dbReference type="NCBI Taxonomy" id="1246530"/>
    <lineage>
        <taxon>Bacteria</taxon>
        <taxon>Bacillati</taxon>
        <taxon>Bacillota</taxon>
        <taxon>Clostridia</taxon>
        <taxon>Neomoorellales</taxon>
        <taxon>Calderihabitantaceae</taxon>
        <taxon>Calderihabitans</taxon>
    </lineage>
</organism>
<dbReference type="Pfam" id="PF16177">
    <property type="entry name" value="ACAS_N"/>
    <property type="match status" value="1"/>
</dbReference>
<feature type="domain" description="Acetyl-coenzyme A synthetase N-terminal" evidence="6">
    <location>
        <begin position="35"/>
        <end position="91"/>
    </location>
</feature>
<dbReference type="NCBIfam" id="TIGR01217">
    <property type="entry name" value="ac_ac_CoA_syn"/>
    <property type="match status" value="1"/>
</dbReference>
<comment type="similarity">
    <text evidence="1">Belongs to the ATP-dependent AMP-binding enzyme family.</text>
</comment>
<dbReference type="CDD" id="cd05943">
    <property type="entry name" value="AACS"/>
    <property type="match status" value="1"/>
</dbReference>
<feature type="domain" description="AMP-dependent synthetase/ligase" evidence="5">
    <location>
        <begin position="93"/>
        <end position="469"/>
    </location>
</feature>
<dbReference type="GO" id="GO:0005524">
    <property type="term" value="F:ATP binding"/>
    <property type="evidence" value="ECO:0007669"/>
    <property type="project" value="UniProtKB-KW"/>
</dbReference>
<reference evidence="8" key="1">
    <citation type="journal article" date="2017" name="Appl. Environ. Microbiol.">
        <title>Genomic analysis of Calderihabitans maritimus KKC1, a thermophilic hydrogenogenic carboxydotrophic bacterium isolated from marine sediment.</title>
        <authorList>
            <person name="Omae K."/>
            <person name="Yoneda Y."/>
            <person name="Fukuyama Y."/>
            <person name="Yoshida T."/>
            <person name="Sako Y."/>
        </authorList>
    </citation>
    <scope>NUCLEOTIDE SEQUENCE [LARGE SCALE GENOMIC DNA]</scope>
    <source>
        <strain evidence="8">KKC1</strain>
    </source>
</reference>
<evidence type="ECO:0000256" key="2">
    <source>
        <dbReference type="ARBA" id="ARBA00022598"/>
    </source>
</evidence>
<evidence type="ECO:0000313" key="7">
    <source>
        <dbReference type="EMBL" id="GAW92035.1"/>
    </source>
</evidence>
<dbReference type="GO" id="GO:0030729">
    <property type="term" value="F:acetoacetate-CoA ligase activity"/>
    <property type="evidence" value="ECO:0007669"/>
    <property type="project" value="InterPro"/>
</dbReference>
<evidence type="ECO:0000313" key="8">
    <source>
        <dbReference type="Proteomes" id="UP000197032"/>
    </source>
</evidence>
<comment type="caution">
    <text evidence="7">The sequence shown here is derived from an EMBL/GenBank/DDBJ whole genome shotgun (WGS) entry which is preliminary data.</text>
</comment>
<dbReference type="InterPro" id="IPR032387">
    <property type="entry name" value="ACAS_N"/>
</dbReference>
<dbReference type="GO" id="GO:0006629">
    <property type="term" value="P:lipid metabolic process"/>
    <property type="evidence" value="ECO:0007669"/>
    <property type="project" value="InterPro"/>
</dbReference>
<keyword evidence="8" id="KW-1185">Reference proteome</keyword>
<dbReference type="RefSeq" id="WP_088553465.1">
    <property type="nucleotide sequence ID" value="NZ_BDGJ01000042.1"/>
</dbReference>
<proteinExistence type="inferred from homology"/>
<evidence type="ECO:0000256" key="3">
    <source>
        <dbReference type="ARBA" id="ARBA00022741"/>
    </source>
</evidence>
<dbReference type="Proteomes" id="UP000197032">
    <property type="component" value="Unassembled WGS sequence"/>
</dbReference>
<dbReference type="InterPro" id="IPR000873">
    <property type="entry name" value="AMP-dep_synth/lig_dom"/>
</dbReference>
<dbReference type="Gene3D" id="3.40.50.12780">
    <property type="entry name" value="N-terminal domain of ligase-like"/>
    <property type="match status" value="1"/>
</dbReference>
<dbReference type="InterPro" id="IPR042099">
    <property type="entry name" value="ANL_N_sf"/>
</dbReference>
<dbReference type="SUPFAM" id="SSF56801">
    <property type="entry name" value="Acetyl-CoA synthetase-like"/>
    <property type="match status" value="1"/>
</dbReference>
<protein>
    <submittedName>
        <fullName evidence="7">Acetoacetyl-CoA synthase</fullName>
    </submittedName>
</protein>
<dbReference type="NCBIfam" id="NF002937">
    <property type="entry name" value="PRK03584.1"/>
    <property type="match status" value="1"/>
</dbReference>
<dbReference type="InterPro" id="IPR005914">
    <property type="entry name" value="Acac_CoA_synth"/>
</dbReference>
<dbReference type="PANTHER" id="PTHR42921">
    <property type="entry name" value="ACETOACETYL-COA SYNTHETASE"/>
    <property type="match status" value="1"/>
</dbReference>
<dbReference type="EMBL" id="BDGJ01000042">
    <property type="protein sequence ID" value="GAW92035.1"/>
    <property type="molecule type" value="Genomic_DNA"/>
</dbReference>